<comment type="caution">
    <text evidence="1">The sequence shown here is derived from an EMBL/GenBank/DDBJ whole genome shotgun (WGS) entry which is preliminary data.</text>
</comment>
<keyword evidence="2" id="KW-1185">Reference proteome</keyword>
<dbReference type="AlphaFoldDB" id="A0A8H6QT32"/>
<evidence type="ECO:0000313" key="1">
    <source>
        <dbReference type="EMBL" id="KAF7179175.1"/>
    </source>
</evidence>
<evidence type="ECO:0000313" key="2">
    <source>
        <dbReference type="Proteomes" id="UP000641853"/>
    </source>
</evidence>
<reference evidence="1" key="1">
    <citation type="submission" date="2020-06" db="EMBL/GenBank/DDBJ databases">
        <title>Draft genome sequences of strains closely related to Aspergillus parafelis and Aspergillus hiratsukae.</title>
        <authorList>
            <person name="Dos Santos R.A.C."/>
            <person name="Rivero-Menendez O."/>
            <person name="Steenwyk J.L."/>
            <person name="Mead M.E."/>
            <person name="Goldman G.H."/>
            <person name="Alastruey-Izquierdo A."/>
            <person name="Rokas A."/>
        </authorList>
    </citation>
    <scope>NUCLEOTIDE SEQUENCE</scope>
    <source>
        <strain evidence="1">CNM-CM7691</strain>
    </source>
</reference>
<dbReference type="SUPFAM" id="SSF52540">
    <property type="entry name" value="P-loop containing nucleoside triphosphate hydrolases"/>
    <property type="match status" value="1"/>
</dbReference>
<dbReference type="EMBL" id="JACBAG010001867">
    <property type="protein sequence ID" value="KAF7179175.1"/>
    <property type="molecule type" value="Genomic_DNA"/>
</dbReference>
<gene>
    <name evidence="1" type="ORF">CNMCM7691_008106</name>
</gene>
<dbReference type="InterPro" id="IPR027417">
    <property type="entry name" value="P-loop_NTPase"/>
</dbReference>
<accession>A0A8H6QT32</accession>
<dbReference type="Gene3D" id="3.40.50.300">
    <property type="entry name" value="P-loop containing nucleotide triphosphate hydrolases"/>
    <property type="match status" value="1"/>
</dbReference>
<protein>
    <recommendedName>
        <fullName evidence="3">DNA2/NAM7 helicase helicase domain-containing protein</fullName>
    </recommendedName>
</protein>
<name>A0A8H6QT32_9EURO</name>
<evidence type="ECO:0008006" key="3">
    <source>
        <dbReference type="Google" id="ProtNLM"/>
    </source>
</evidence>
<dbReference type="Proteomes" id="UP000641853">
    <property type="component" value="Unassembled WGS sequence"/>
</dbReference>
<sequence length="715" mass="80614">MHQTQSKRTFFDHLEPFKDIPVLDMDDLAKWVFEHLQTERVTRDWGVATLEDLRRAGKAPVSSVISTKDPRARLRPCVSTLLSTLDEEKQKEYREKHKIALDEGLKQKTPPKFRWLSSRVRAAGSSAMGLRRATRFAQPQHAFLQDFDDSQSHLYSDFFPQLRILIARMLASQAHEQAHIGIYNTLIKRLGAMNNLLPAVIARPAGFYFLLDAHKTSEVLQSSNKITNHTDWGMNDRTEHLIEVLISGNIPMDEAQHQVFLKPTFEITCGVNPIQGPPGTGKPRTFVVIILLLIELNLKVLLIAGSNKGINNSAEAVAAALNKHTRLQSGLRPRDEIMEDRTISPALPAMMPYHFYYMVKPWWVELWDGYPNKAKDKEQGKGMGDIEDRILSGILSGEAHGMLKYSTAQHKKDDWNAADHLARCNYNVENINIRSHKGVFLGKDWGGLHHDNRALDGPMTAAERELLCTYMMGMDEFESKLILHEPDDTSATELITLAADEAETEPERTAEAEVDDVKRRMSLSADAPPYKTACEELALDPLSPVLLVPSNMMQAGTTLKKWLVTGAFLCPSALVDTWLTELTARLGDAFKIMLFHGHSAHTSNYARKLLTRKLLRALRLDTSDLSTAIYTDSDNAFDMVHKNRFPPSIRWLANRYLFAKDAVQQGLVYLILIDGNDNPADGLTKPLSVSDFEQFRNMLHMTKVDAIEDDATEIV</sequence>
<organism evidence="1 2">
    <name type="scientific">Aspergillus felis</name>
    <dbReference type="NCBI Taxonomy" id="1287682"/>
    <lineage>
        <taxon>Eukaryota</taxon>
        <taxon>Fungi</taxon>
        <taxon>Dikarya</taxon>
        <taxon>Ascomycota</taxon>
        <taxon>Pezizomycotina</taxon>
        <taxon>Eurotiomycetes</taxon>
        <taxon>Eurotiomycetidae</taxon>
        <taxon>Eurotiales</taxon>
        <taxon>Aspergillaceae</taxon>
        <taxon>Aspergillus</taxon>
        <taxon>Aspergillus subgen. Fumigati</taxon>
    </lineage>
</organism>
<proteinExistence type="predicted"/>